<evidence type="ECO:0000313" key="7">
    <source>
        <dbReference type="EMBL" id="KAJ8611375.1"/>
    </source>
</evidence>
<dbReference type="InterPro" id="IPR011856">
    <property type="entry name" value="tRNA_endonuc-like_dom_sf"/>
</dbReference>
<sequence length="205" mass="23450">MLGWVWPRLFGKRRAEDITREFGEDAQLVFSRKTESILFHRFRMWTQRVGASRNVGHRGRKLPALMMPEQAAYAFGFERDPKRRRLLDGPGLTRKETDRDVVYRDLADRGYVVGSACRYGGDFVIYDSHPSRCHSKATIRVVKPDETVSCTDLAGYCRVQGSVLKRAVFASVDPDTNKPQYVSFAFNPALSTEANKKLERRLSRG</sequence>
<dbReference type="EMBL" id="JAQMWT010000076">
    <property type="protein sequence ID" value="KAJ8611375.1"/>
    <property type="molecule type" value="Genomic_DNA"/>
</dbReference>
<dbReference type="EC" id="4.6.1.16" evidence="2"/>
<dbReference type="CDD" id="cd22363">
    <property type="entry name" value="tRNA-intron_lyase_C"/>
    <property type="match status" value="1"/>
</dbReference>
<dbReference type="GO" id="GO:0005634">
    <property type="term" value="C:nucleus"/>
    <property type="evidence" value="ECO:0007669"/>
    <property type="project" value="UniProtKB-ARBA"/>
</dbReference>
<evidence type="ECO:0000256" key="4">
    <source>
        <dbReference type="ARBA" id="ARBA00023239"/>
    </source>
</evidence>
<dbReference type="SUPFAM" id="SSF53032">
    <property type="entry name" value="tRNA-intron endonuclease catalytic domain-like"/>
    <property type="match status" value="1"/>
</dbReference>
<comment type="similarity">
    <text evidence="1">Belongs to the tRNA-intron endonuclease family.</text>
</comment>
<name>A0AAD7XP94_9STRA</name>
<protein>
    <recommendedName>
        <fullName evidence="2">tRNA-intron lyase</fullName>
        <ecNumber evidence="2">4.6.1.16</ecNumber>
    </recommendedName>
</protein>
<evidence type="ECO:0000313" key="8">
    <source>
        <dbReference type="Proteomes" id="UP001230188"/>
    </source>
</evidence>
<comment type="catalytic activity">
    <reaction evidence="5">
        <text>pretRNA = a 3'-half-tRNA molecule with a 5'-OH end + a 5'-half-tRNA molecule with a 2',3'-cyclic phosphate end + an intron with a 2',3'-cyclic phosphate and a 5'-hydroxyl terminus.</text>
        <dbReference type="EC" id="4.6.1.16"/>
    </reaction>
</comment>
<evidence type="ECO:0000256" key="3">
    <source>
        <dbReference type="ARBA" id="ARBA00022694"/>
    </source>
</evidence>
<dbReference type="GO" id="GO:0000213">
    <property type="term" value="F:tRNA-intron lyase activity"/>
    <property type="evidence" value="ECO:0007669"/>
    <property type="project" value="UniProtKB-EC"/>
</dbReference>
<dbReference type="PANTHER" id="PTHR13070">
    <property type="entry name" value="TRNA-SPLICING ENDONUCLEASE SUBUNIT SEN34-RELATED"/>
    <property type="match status" value="1"/>
</dbReference>
<evidence type="ECO:0000256" key="1">
    <source>
        <dbReference type="ARBA" id="ARBA00008078"/>
    </source>
</evidence>
<gene>
    <name evidence="7" type="ORF">CTAYLR_006485</name>
</gene>
<keyword evidence="4" id="KW-0456">Lyase</keyword>
<dbReference type="Gene3D" id="3.40.1350.10">
    <property type="match status" value="1"/>
</dbReference>
<keyword evidence="8" id="KW-1185">Reference proteome</keyword>
<evidence type="ECO:0000256" key="2">
    <source>
        <dbReference type="ARBA" id="ARBA00012573"/>
    </source>
</evidence>
<comment type="caution">
    <text evidence="7">The sequence shown here is derived from an EMBL/GenBank/DDBJ whole genome shotgun (WGS) entry which is preliminary data.</text>
</comment>
<dbReference type="InterPro" id="IPR006677">
    <property type="entry name" value="tRNA_intron_Endonuc_cat-like"/>
</dbReference>
<dbReference type="InterPro" id="IPR036167">
    <property type="entry name" value="tRNA_intron_Endo_cat-like_sf"/>
</dbReference>
<organism evidence="7 8">
    <name type="scientific">Chrysophaeum taylorii</name>
    <dbReference type="NCBI Taxonomy" id="2483200"/>
    <lineage>
        <taxon>Eukaryota</taxon>
        <taxon>Sar</taxon>
        <taxon>Stramenopiles</taxon>
        <taxon>Ochrophyta</taxon>
        <taxon>Pelagophyceae</taxon>
        <taxon>Pelagomonadales</taxon>
        <taxon>Pelagomonadaceae</taxon>
        <taxon>Chrysophaeum</taxon>
    </lineage>
</organism>
<dbReference type="PANTHER" id="PTHR13070:SF0">
    <property type="entry name" value="TRNA-SPLICING ENDONUCLEASE SUBUNIT SEN34"/>
    <property type="match status" value="1"/>
</dbReference>
<dbReference type="GO" id="GO:0000379">
    <property type="term" value="P:tRNA-type intron splice site recognition and cleavage"/>
    <property type="evidence" value="ECO:0007669"/>
    <property type="project" value="TreeGrafter"/>
</dbReference>
<dbReference type="Proteomes" id="UP001230188">
    <property type="component" value="Unassembled WGS sequence"/>
</dbReference>
<proteinExistence type="inferred from homology"/>
<dbReference type="Pfam" id="PF01974">
    <property type="entry name" value="tRNA_int_endo"/>
    <property type="match status" value="1"/>
</dbReference>
<dbReference type="GO" id="GO:0003676">
    <property type="term" value="F:nucleic acid binding"/>
    <property type="evidence" value="ECO:0007669"/>
    <property type="project" value="InterPro"/>
</dbReference>
<dbReference type="NCBIfam" id="TIGR00324">
    <property type="entry name" value="endA"/>
    <property type="match status" value="1"/>
</dbReference>
<evidence type="ECO:0000259" key="6">
    <source>
        <dbReference type="Pfam" id="PF01974"/>
    </source>
</evidence>
<accession>A0AAD7XP94</accession>
<keyword evidence="3" id="KW-0819">tRNA processing</keyword>
<feature type="domain" description="tRNA intron endonuclease catalytic" evidence="6">
    <location>
        <begin position="101"/>
        <end position="176"/>
    </location>
</feature>
<dbReference type="AlphaFoldDB" id="A0AAD7XP94"/>
<reference evidence="7" key="1">
    <citation type="submission" date="2023-01" db="EMBL/GenBank/DDBJ databases">
        <title>Metagenome sequencing of chrysophaentin producing Chrysophaeum taylorii.</title>
        <authorList>
            <person name="Davison J."/>
            <person name="Bewley C."/>
        </authorList>
    </citation>
    <scope>NUCLEOTIDE SEQUENCE</scope>
    <source>
        <strain evidence="7">NIES-1699</strain>
    </source>
</reference>
<dbReference type="InterPro" id="IPR006676">
    <property type="entry name" value="tRNA_splic"/>
</dbReference>
<evidence type="ECO:0000256" key="5">
    <source>
        <dbReference type="ARBA" id="ARBA00034031"/>
    </source>
</evidence>